<evidence type="ECO:0000313" key="1">
    <source>
        <dbReference type="EMBL" id="DAF58217.1"/>
    </source>
</evidence>
<organism evidence="1">
    <name type="scientific">Siphoviridae sp. ctMBu2</name>
    <dbReference type="NCBI Taxonomy" id="2827853"/>
    <lineage>
        <taxon>Viruses</taxon>
        <taxon>Duplodnaviria</taxon>
        <taxon>Heunggongvirae</taxon>
        <taxon>Uroviricota</taxon>
        <taxon>Caudoviricetes</taxon>
    </lineage>
</organism>
<sequence>MKRYIITVEAETPPTVMLGERIAGGVVIELKQHDALATAAQLAAYYGVSTKTIRDKLADINQGTTGKALYDPRRAAEIMRTVHRRGRKRES</sequence>
<proteinExistence type="predicted"/>
<dbReference type="EMBL" id="BK032748">
    <property type="protein sequence ID" value="DAF58217.1"/>
    <property type="molecule type" value="Genomic_DNA"/>
</dbReference>
<name>A0A8S5T4Q5_9CAUD</name>
<reference evidence="1" key="1">
    <citation type="journal article" date="2021" name="Proc. Natl. Acad. Sci. U.S.A.">
        <title>A Catalog of Tens of Thousands of Viruses from Human Metagenomes Reveals Hidden Associations with Chronic Diseases.</title>
        <authorList>
            <person name="Tisza M.J."/>
            <person name="Buck C.B."/>
        </authorList>
    </citation>
    <scope>NUCLEOTIDE SEQUENCE</scope>
    <source>
        <strain evidence="1">CtMBu2</strain>
    </source>
</reference>
<accession>A0A8S5T4Q5</accession>
<protein>
    <submittedName>
        <fullName evidence="1">Uncharacterized protein</fullName>
    </submittedName>
</protein>